<evidence type="ECO:0000256" key="11">
    <source>
        <dbReference type="ARBA" id="ARBA00023004"/>
    </source>
</evidence>
<evidence type="ECO:0000256" key="19">
    <source>
        <dbReference type="ARBA" id="ARBA00067132"/>
    </source>
</evidence>
<dbReference type="GO" id="GO:0020037">
    <property type="term" value="F:heme binding"/>
    <property type="evidence" value="ECO:0007669"/>
    <property type="project" value="InterPro"/>
</dbReference>
<protein>
    <recommendedName>
        <fullName evidence="19">Dihydromonacolin L monooxygenase LovA</fullName>
        <ecNumber evidence="17">1.14.14.124</ecNumber>
        <ecNumber evidence="18">1.14.14.125</ecNumber>
    </recommendedName>
    <alternativeName>
        <fullName evidence="21">Dihydromonacolin L hydroxylase</fullName>
    </alternativeName>
    <alternativeName>
        <fullName evidence="22">Lovastatin biosynthesis cluster protein A</fullName>
    </alternativeName>
    <alternativeName>
        <fullName evidence="20">Monacolin L hydroxylase</fullName>
    </alternativeName>
</protein>
<comment type="similarity">
    <text evidence="3 24">Belongs to the cytochrome P450 family.</text>
</comment>
<dbReference type="CDD" id="cd11041">
    <property type="entry name" value="CYP503A1-like"/>
    <property type="match status" value="1"/>
</dbReference>
<keyword evidence="10 24" id="KW-0560">Oxidoreductase</keyword>
<dbReference type="InterPro" id="IPR036396">
    <property type="entry name" value="Cyt_P450_sf"/>
</dbReference>
<evidence type="ECO:0000256" key="15">
    <source>
        <dbReference type="ARBA" id="ARBA00051212"/>
    </source>
</evidence>
<dbReference type="Gene3D" id="1.10.630.10">
    <property type="entry name" value="Cytochrome P450"/>
    <property type="match status" value="1"/>
</dbReference>
<evidence type="ECO:0000256" key="4">
    <source>
        <dbReference type="ARBA" id="ARBA00022617"/>
    </source>
</evidence>
<keyword evidence="13 25" id="KW-0472">Membrane</keyword>
<comment type="catalytic activity">
    <reaction evidence="15">
        <text>monacolin L carboxylate + reduced [NADPH--hemoprotein reductase] + O2 = monacolin J carboxylate + oxidized [NADPH--hemoprotein reductase] + H2O + H(+)</text>
        <dbReference type="Rhea" id="RHEA:29599"/>
        <dbReference type="Rhea" id="RHEA-COMP:11964"/>
        <dbReference type="Rhea" id="RHEA-COMP:11965"/>
        <dbReference type="ChEBI" id="CHEBI:15377"/>
        <dbReference type="ChEBI" id="CHEBI:15378"/>
        <dbReference type="ChEBI" id="CHEBI:15379"/>
        <dbReference type="ChEBI" id="CHEBI:57618"/>
        <dbReference type="ChEBI" id="CHEBI:58210"/>
        <dbReference type="ChEBI" id="CHEBI:79035"/>
        <dbReference type="ChEBI" id="CHEBI:79044"/>
        <dbReference type="EC" id="1.14.14.125"/>
    </reaction>
    <physiologicalReaction direction="left-to-right" evidence="15">
        <dbReference type="Rhea" id="RHEA:29600"/>
    </physiologicalReaction>
</comment>
<name>A0A5N6TD86_ASPAV</name>
<reference evidence="26 27" key="1">
    <citation type="submission" date="2019-04" db="EMBL/GenBank/DDBJ databases">
        <title>Friends and foes A comparative genomics study of 23 Aspergillus species from section Flavi.</title>
        <authorList>
            <consortium name="DOE Joint Genome Institute"/>
            <person name="Kjaerbolling I."/>
            <person name="Vesth T."/>
            <person name="Frisvad J.C."/>
            <person name="Nybo J.L."/>
            <person name="Theobald S."/>
            <person name="Kildgaard S."/>
            <person name="Isbrandt T."/>
            <person name="Kuo A."/>
            <person name="Sato A."/>
            <person name="Lyhne E.K."/>
            <person name="Kogle M.E."/>
            <person name="Wiebenga A."/>
            <person name="Kun R.S."/>
            <person name="Lubbers R.J."/>
            <person name="Makela M.R."/>
            <person name="Barry K."/>
            <person name="Chovatia M."/>
            <person name="Clum A."/>
            <person name="Daum C."/>
            <person name="Haridas S."/>
            <person name="He G."/>
            <person name="LaButti K."/>
            <person name="Lipzen A."/>
            <person name="Mondo S."/>
            <person name="Riley R."/>
            <person name="Salamov A."/>
            <person name="Simmons B.A."/>
            <person name="Magnuson J.K."/>
            <person name="Henrissat B."/>
            <person name="Mortensen U.H."/>
            <person name="Larsen T.O."/>
            <person name="Devries R.P."/>
            <person name="Grigoriev I.V."/>
            <person name="Machida M."/>
            <person name="Baker S.E."/>
            <person name="Andersen M.R."/>
        </authorList>
    </citation>
    <scope>NUCLEOTIDE SEQUENCE [LARGE SCALE GENOMIC DNA]</scope>
    <source>
        <strain evidence="26 27">IBT 18842</strain>
    </source>
</reference>
<dbReference type="SUPFAM" id="SSF48264">
    <property type="entry name" value="Cytochrome P450"/>
    <property type="match status" value="1"/>
</dbReference>
<dbReference type="PROSITE" id="PS00086">
    <property type="entry name" value="CYTOCHROME_P450"/>
    <property type="match status" value="1"/>
</dbReference>
<dbReference type="Proteomes" id="UP000325780">
    <property type="component" value="Unassembled WGS sequence"/>
</dbReference>
<dbReference type="GO" id="GO:0005789">
    <property type="term" value="C:endoplasmic reticulum membrane"/>
    <property type="evidence" value="ECO:0007669"/>
    <property type="project" value="UniProtKB-SubCell"/>
</dbReference>
<dbReference type="AlphaFoldDB" id="A0A5N6TD86"/>
<evidence type="ECO:0000256" key="22">
    <source>
        <dbReference type="ARBA" id="ARBA00082945"/>
    </source>
</evidence>
<evidence type="ECO:0000256" key="20">
    <source>
        <dbReference type="ARBA" id="ARBA00079237"/>
    </source>
</evidence>
<organism evidence="26 27">
    <name type="scientific">Aspergillus avenaceus</name>
    <dbReference type="NCBI Taxonomy" id="36643"/>
    <lineage>
        <taxon>Eukaryota</taxon>
        <taxon>Fungi</taxon>
        <taxon>Dikarya</taxon>
        <taxon>Ascomycota</taxon>
        <taxon>Pezizomycotina</taxon>
        <taxon>Eurotiomycetes</taxon>
        <taxon>Eurotiomycetidae</taxon>
        <taxon>Eurotiales</taxon>
        <taxon>Aspergillaceae</taxon>
        <taxon>Aspergillus</taxon>
        <taxon>Aspergillus subgen. Circumdati</taxon>
    </lineage>
</organism>
<dbReference type="GO" id="GO:0016705">
    <property type="term" value="F:oxidoreductase activity, acting on paired donors, with incorporation or reduction of molecular oxygen"/>
    <property type="evidence" value="ECO:0007669"/>
    <property type="project" value="InterPro"/>
</dbReference>
<comment type="subcellular location">
    <subcellularLocation>
        <location evidence="2">Endoplasmic reticulum membrane</location>
        <topology evidence="2">Single-pass type II membrane protein</topology>
    </subcellularLocation>
</comment>
<evidence type="ECO:0000256" key="3">
    <source>
        <dbReference type="ARBA" id="ARBA00010617"/>
    </source>
</evidence>
<evidence type="ECO:0000256" key="14">
    <source>
        <dbReference type="ARBA" id="ARBA00050755"/>
    </source>
</evidence>
<keyword evidence="6 23" id="KW-0479">Metal-binding</keyword>
<evidence type="ECO:0000256" key="5">
    <source>
        <dbReference type="ARBA" id="ARBA00022692"/>
    </source>
</evidence>
<comment type="pathway">
    <text evidence="16">Polyketide biosynthesis; lovastatin biosynthesis.</text>
</comment>
<evidence type="ECO:0000256" key="25">
    <source>
        <dbReference type="SAM" id="Phobius"/>
    </source>
</evidence>
<dbReference type="InterPro" id="IPR001128">
    <property type="entry name" value="Cyt_P450"/>
</dbReference>
<dbReference type="PANTHER" id="PTHR46206">
    <property type="entry name" value="CYTOCHROME P450"/>
    <property type="match status" value="1"/>
</dbReference>
<keyword evidence="8" id="KW-0735">Signal-anchor</keyword>
<keyword evidence="4 23" id="KW-0349">Heme</keyword>
<dbReference type="EC" id="1.14.14.124" evidence="17"/>
<evidence type="ECO:0000256" key="12">
    <source>
        <dbReference type="ARBA" id="ARBA00023033"/>
    </source>
</evidence>
<keyword evidence="7" id="KW-0256">Endoplasmic reticulum</keyword>
<dbReference type="Pfam" id="PF00067">
    <property type="entry name" value="p450"/>
    <property type="match status" value="1"/>
</dbReference>
<keyword evidence="5 25" id="KW-0812">Transmembrane</keyword>
<evidence type="ECO:0000256" key="21">
    <source>
        <dbReference type="ARBA" id="ARBA00079297"/>
    </source>
</evidence>
<evidence type="ECO:0000256" key="1">
    <source>
        <dbReference type="ARBA" id="ARBA00001971"/>
    </source>
</evidence>
<dbReference type="OrthoDB" id="1844152at2759"/>
<feature type="transmembrane region" description="Helical" evidence="25">
    <location>
        <begin position="12"/>
        <end position="30"/>
    </location>
</feature>
<dbReference type="GO" id="GO:0140735">
    <property type="term" value="P:lovastatin biosynthetic process"/>
    <property type="evidence" value="ECO:0007669"/>
    <property type="project" value="UniProtKB-ARBA"/>
</dbReference>
<evidence type="ECO:0000256" key="17">
    <source>
        <dbReference type="ARBA" id="ARBA00066328"/>
    </source>
</evidence>
<feature type="binding site" description="axial binding residue" evidence="23">
    <location>
        <position position="454"/>
    </location>
    <ligand>
        <name>heme</name>
        <dbReference type="ChEBI" id="CHEBI:30413"/>
    </ligand>
    <ligandPart>
        <name>Fe</name>
        <dbReference type="ChEBI" id="CHEBI:18248"/>
    </ligandPart>
</feature>
<proteinExistence type="inferred from homology"/>
<comment type="catalytic activity">
    <reaction evidence="14">
        <text>dihydromonacolin L carboxylate + reduced [NADPH--hemoprotein reductase] + O2 = monacolin L carboxylate + oxidized [NADPH--hemoprotein reductase] + 2 H2O + H(+)</text>
        <dbReference type="Rhea" id="RHEA:42368"/>
        <dbReference type="Rhea" id="RHEA-COMP:11964"/>
        <dbReference type="Rhea" id="RHEA-COMP:11965"/>
        <dbReference type="ChEBI" id="CHEBI:15377"/>
        <dbReference type="ChEBI" id="CHEBI:15378"/>
        <dbReference type="ChEBI" id="CHEBI:15379"/>
        <dbReference type="ChEBI" id="CHEBI:57618"/>
        <dbReference type="ChEBI" id="CHEBI:58210"/>
        <dbReference type="ChEBI" id="CHEBI:79031"/>
        <dbReference type="ChEBI" id="CHEBI:79044"/>
        <dbReference type="EC" id="1.14.14.124"/>
    </reaction>
    <physiologicalReaction direction="left-to-right" evidence="14">
        <dbReference type="Rhea" id="RHEA:42369"/>
    </physiologicalReaction>
</comment>
<evidence type="ECO:0000256" key="18">
    <source>
        <dbReference type="ARBA" id="ARBA00066329"/>
    </source>
</evidence>
<dbReference type="EMBL" id="ML742641">
    <property type="protein sequence ID" value="KAE8144230.1"/>
    <property type="molecule type" value="Genomic_DNA"/>
</dbReference>
<evidence type="ECO:0000256" key="13">
    <source>
        <dbReference type="ARBA" id="ARBA00023136"/>
    </source>
</evidence>
<dbReference type="FunFam" id="1.10.630.10:FF:000059">
    <property type="entry name" value="Cytochrome P450 monooxygenase"/>
    <property type="match status" value="1"/>
</dbReference>
<comment type="cofactor">
    <cofactor evidence="1 23">
        <name>heme</name>
        <dbReference type="ChEBI" id="CHEBI:30413"/>
    </cofactor>
</comment>
<sequence length="524" mass="59675">MTVILDILDSNYLFEGVVVALVLIFVSSFYRELADGLPFKGIHLVGRSRWEISNTKAKDRFVTSAKELISEGFSQGRSVFQAMFTTGPTVVLHPKYINEIKSHPDLNFKDALVKSFFGGQFPGFEPFSGHDKEQIVLEIIKKKLTHSLGQLIGPLSRATAAVLKRKLPESEEWTLVTIAQECPHIVAGVSSSIFMGDKSCLDERWLDVSVNYTTDAFFAARSLRQWPAIARPFVHWVLPSTRKIRRHVAAATQIVQEELKRRDMVRKGKLIDENPQKTHEDFLDWIDEFAAGRSLNTPMSQLSLAVASIHTTSNILTNIMYDLMAYPEHIQPLRDEIKAVVEEDGILKKTSLNKMKLMDSVMKESQRMHPVAIGTMNRLAEKEVVLSDGTRIPKGARTTLSSHILEDESIYPNAKVYDGFRFYNKRQEPGNEHRYQFVTTSPEQYVFGHGAHACPGRFFASHEIKILLIHLIMKYDWKFADRVERPPNIMHAVESICDPTVKTLYKTRQPEINVSTLEEDERMI</sequence>
<evidence type="ECO:0000256" key="7">
    <source>
        <dbReference type="ARBA" id="ARBA00022824"/>
    </source>
</evidence>
<keyword evidence="12 24" id="KW-0503">Monooxygenase</keyword>
<keyword evidence="11 23" id="KW-0408">Iron</keyword>
<accession>A0A5N6TD86</accession>
<evidence type="ECO:0000256" key="23">
    <source>
        <dbReference type="PIRSR" id="PIRSR602403-1"/>
    </source>
</evidence>
<evidence type="ECO:0000256" key="16">
    <source>
        <dbReference type="ARBA" id="ARBA00060567"/>
    </source>
</evidence>
<evidence type="ECO:0000256" key="10">
    <source>
        <dbReference type="ARBA" id="ARBA00023002"/>
    </source>
</evidence>
<evidence type="ECO:0000313" key="26">
    <source>
        <dbReference type="EMBL" id="KAE8144230.1"/>
    </source>
</evidence>
<evidence type="ECO:0000256" key="6">
    <source>
        <dbReference type="ARBA" id="ARBA00022723"/>
    </source>
</evidence>
<dbReference type="EC" id="1.14.14.125" evidence="18"/>
<evidence type="ECO:0000256" key="8">
    <source>
        <dbReference type="ARBA" id="ARBA00022968"/>
    </source>
</evidence>
<evidence type="ECO:0000256" key="9">
    <source>
        <dbReference type="ARBA" id="ARBA00022989"/>
    </source>
</evidence>
<dbReference type="PRINTS" id="PR00465">
    <property type="entry name" value="EP450IV"/>
</dbReference>
<dbReference type="InterPro" id="IPR017972">
    <property type="entry name" value="Cyt_P450_CS"/>
</dbReference>
<evidence type="ECO:0000313" key="27">
    <source>
        <dbReference type="Proteomes" id="UP000325780"/>
    </source>
</evidence>
<dbReference type="InterPro" id="IPR002403">
    <property type="entry name" value="Cyt_P450_E_grp-IV"/>
</dbReference>
<dbReference type="PANTHER" id="PTHR46206:SF2">
    <property type="entry name" value="CYTOCHROME P450 MONOOXYGENASE AUSG-RELATED"/>
    <property type="match status" value="1"/>
</dbReference>
<keyword evidence="9 25" id="KW-1133">Transmembrane helix</keyword>
<dbReference type="GO" id="GO:0004497">
    <property type="term" value="F:monooxygenase activity"/>
    <property type="evidence" value="ECO:0007669"/>
    <property type="project" value="UniProtKB-KW"/>
</dbReference>
<evidence type="ECO:0000256" key="24">
    <source>
        <dbReference type="RuleBase" id="RU000461"/>
    </source>
</evidence>
<dbReference type="GO" id="GO:0005506">
    <property type="term" value="F:iron ion binding"/>
    <property type="evidence" value="ECO:0007669"/>
    <property type="project" value="InterPro"/>
</dbReference>
<keyword evidence="27" id="KW-1185">Reference proteome</keyword>
<evidence type="ECO:0000256" key="2">
    <source>
        <dbReference type="ARBA" id="ARBA00004648"/>
    </source>
</evidence>
<gene>
    <name evidence="26" type="ORF">BDV25DRAFT_104828</name>
</gene>